<name>A0A9Q1L348_9CARY</name>
<feature type="repeat" description="PPR" evidence="3">
    <location>
        <begin position="267"/>
        <end position="301"/>
    </location>
</feature>
<dbReference type="OrthoDB" id="185373at2759"/>
<dbReference type="GO" id="GO:0003729">
    <property type="term" value="F:mRNA binding"/>
    <property type="evidence" value="ECO:0007669"/>
    <property type="project" value="InterPro"/>
</dbReference>
<evidence type="ECO:0000256" key="2">
    <source>
        <dbReference type="ARBA" id="ARBA00022737"/>
    </source>
</evidence>
<dbReference type="Pfam" id="PF13812">
    <property type="entry name" value="PPR_3"/>
    <property type="match status" value="1"/>
</dbReference>
<keyword evidence="2" id="KW-0677">Repeat</keyword>
<dbReference type="InterPro" id="IPR011990">
    <property type="entry name" value="TPR-like_helical_dom_sf"/>
</dbReference>
<dbReference type="InterPro" id="IPR044179">
    <property type="entry name" value="PPR5-like"/>
</dbReference>
<comment type="caution">
    <text evidence="4">The sequence shown here is derived from an EMBL/GenBank/DDBJ whole genome shotgun (WGS) entry which is preliminary data.</text>
</comment>
<dbReference type="Gene3D" id="1.25.40.10">
    <property type="entry name" value="Tetratricopeptide repeat domain"/>
    <property type="match status" value="3"/>
</dbReference>
<evidence type="ECO:0000256" key="1">
    <source>
        <dbReference type="ARBA" id="ARBA00007626"/>
    </source>
</evidence>
<dbReference type="Proteomes" id="UP001153076">
    <property type="component" value="Unassembled WGS sequence"/>
</dbReference>
<feature type="repeat" description="PPR" evidence="3">
    <location>
        <begin position="232"/>
        <end position="266"/>
    </location>
</feature>
<reference evidence="4" key="1">
    <citation type="submission" date="2022-04" db="EMBL/GenBank/DDBJ databases">
        <title>Carnegiea gigantea Genome sequencing and assembly v2.</title>
        <authorList>
            <person name="Copetti D."/>
            <person name="Sanderson M.J."/>
            <person name="Burquez A."/>
            <person name="Wojciechowski M.F."/>
        </authorList>
    </citation>
    <scope>NUCLEOTIDE SEQUENCE</scope>
    <source>
        <strain evidence="4">SGP5-SGP5p</strain>
        <tissue evidence="4">Aerial part</tissue>
    </source>
</reference>
<evidence type="ECO:0000256" key="3">
    <source>
        <dbReference type="PROSITE-ProRule" id="PRU00708"/>
    </source>
</evidence>
<dbReference type="PANTHER" id="PTHR47874">
    <property type="entry name" value="EXPRESSED PROTEIN"/>
    <property type="match status" value="1"/>
</dbReference>
<comment type="similarity">
    <text evidence="1">Belongs to the PPR family. P subfamily.</text>
</comment>
<gene>
    <name evidence="4" type="ORF">Cgig2_008111</name>
</gene>
<dbReference type="PROSITE" id="PS51375">
    <property type="entry name" value="PPR"/>
    <property type="match status" value="2"/>
</dbReference>
<evidence type="ECO:0000313" key="5">
    <source>
        <dbReference type="Proteomes" id="UP001153076"/>
    </source>
</evidence>
<organism evidence="4 5">
    <name type="scientific">Carnegiea gigantea</name>
    <dbReference type="NCBI Taxonomy" id="171969"/>
    <lineage>
        <taxon>Eukaryota</taxon>
        <taxon>Viridiplantae</taxon>
        <taxon>Streptophyta</taxon>
        <taxon>Embryophyta</taxon>
        <taxon>Tracheophyta</taxon>
        <taxon>Spermatophyta</taxon>
        <taxon>Magnoliopsida</taxon>
        <taxon>eudicotyledons</taxon>
        <taxon>Gunneridae</taxon>
        <taxon>Pentapetalae</taxon>
        <taxon>Caryophyllales</taxon>
        <taxon>Cactineae</taxon>
        <taxon>Cactaceae</taxon>
        <taxon>Cactoideae</taxon>
        <taxon>Echinocereeae</taxon>
        <taxon>Carnegiea</taxon>
    </lineage>
</organism>
<dbReference type="EMBL" id="JAKOGI010000001">
    <property type="protein sequence ID" value="KAJ8453227.1"/>
    <property type="molecule type" value="Genomic_DNA"/>
</dbReference>
<dbReference type="Pfam" id="PF13041">
    <property type="entry name" value="PPR_2"/>
    <property type="match status" value="1"/>
</dbReference>
<sequence>MRRVWKISEASQRADRLLHITKPKTLKPLLLSPTSPRPLNPFRLLLLRAFSTAQHSSSSSSPWPITFDCLTSLFDKTRAYDPKFRKELQLKVLELKDELIKVNGDYEGVCRVLDHIGLPLFASNLDGSALIMLLEELRALPQLAIEVFDWRRKKSSLNLPITSEEYSKGIAAAGKAKNVNLAIELFTEAVNNRAKAPAIYNALMAVYMSNSMPAQCQSLFWQFKEDRSCSPTTVTYNILISVFGRLMLIDHMEATLEQIYESNLSPNTNTFNNLIAGYITAWMWDRMEHTYTRMKESSIEPDTYTHLLLLRGYAHGGKLEKMEEVYELVKQDVDGNNAQLIRCMIYAYCKNPCLNRIKKIEKLLALVPEEEYSSWLNVLLIRFYAQEQLLERMEKFINFAFEHKTTVRTSGVMRSIITAYYRLNVVDKLADFVKRAECAGWRLCRSLYHCKMVMYGSQNRLEEMESVLSEMQKIKMRPTKKTMIILYKAYSNWGLRHKREQVAGLMCKHGYGILLDDCPS</sequence>
<dbReference type="AlphaFoldDB" id="A0A9Q1L348"/>
<evidence type="ECO:0000313" key="4">
    <source>
        <dbReference type="EMBL" id="KAJ8453227.1"/>
    </source>
</evidence>
<evidence type="ECO:0008006" key="6">
    <source>
        <dbReference type="Google" id="ProtNLM"/>
    </source>
</evidence>
<dbReference type="PANTHER" id="PTHR47874:SF1">
    <property type="entry name" value="OS05G0407900 PROTEIN"/>
    <property type="match status" value="1"/>
</dbReference>
<keyword evidence="5" id="KW-1185">Reference proteome</keyword>
<proteinExistence type="inferred from homology"/>
<accession>A0A9Q1L348</accession>
<dbReference type="InterPro" id="IPR002885">
    <property type="entry name" value="PPR_rpt"/>
</dbReference>
<dbReference type="NCBIfam" id="TIGR00756">
    <property type="entry name" value="PPR"/>
    <property type="match status" value="1"/>
</dbReference>
<protein>
    <recommendedName>
        <fullName evidence="6">Pentatricopeptide repeat-containing protein</fullName>
    </recommendedName>
</protein>